<feature type="disulfide bond" evidence="7">
    <location>
        <begin position="751"/>
        <end position="760"/>
    </location>
</feature>
<evidence type="ECO:0000313" key="12">
    <source>
        <dbReference type="EMBL" id="KAJ4434288.1"/>
    </source>
</evidence>
<dbReference type="Pfam" id="PF00008">
    <property type="entry name" value="EGF"/>
    <property type="match status" value="8"/>
</dbReference>
<feature type="disulfide bond" evidence="7">
    <location>
        <begin position="99"/>
        <end position="109"/>
    </location>
</feature>
<dbReference type="Pfam" id="PF07974">
    <property type="entry name" value="EGF_2"/>
    <property type="match status" value="1"/>
</dbReference>
<feature type="disulfide bond" evidence="7">
    <location>
        <begin position="598"/>
        <end position="607"/>
    </location>
</feature>
<dbReference type="Gene3D" id="2.10.25.10">
    <property type="entry name" value="Laminin"/>
    <property type="match status" value="12"/>
</dbReference>
<dbReference type="InterPro" id="IPR000742">
    <property type="entry name" value="EGF"/>
</dbReference>
<feature type="domain" description="EGF-like" evidence="10">
    <location>
        <begin position="725"/>
        <end position="761"/>
    </location>
</feature>
<keyword evidence="5 7" id="KW-1015">Disulfide bond</keyword>
<dbReference type="InterPro" id="IPR049883">
    <property type="entry name" value="NOTCH1_EGF-like"/>
</dbReference>
<dbReference type="InterPro" id="IPR056986">
    <property type="entry name" value="JAG1_1/2_dom"/>
</dbReference>
<feature type="domain" description="EGF-like" evidence="10">
    <location>
        <begin position="95"/>
        <end position="130"/>
    </location>
</feature>
<dbReference type="Pfam" id="PF23575">
    <property type="entry name" value="JAG1"/>
    <property type="match status" value="1"/>
</dbReference>
<feature type="domain" description="EGF-like" evidence="10">
    <location>
        <begin position="19"/>
        <end position="55"/>
    </location>
</feature>
<comment type="caution">
    <text evidence="12">The sequence shown here is derived from an EMBL/GenBank/DDBJ whole genome shotgun (WGS) entry which is preliminary data.</text>
</comment>
<feature type="compositionally biased region" description="Polar residues" evidence="8">
    <location>
        <begin position="538"/>
        <end position="548"/>
    </location>
</feature>
<feature type="region of interest" description="Disordered" evidence="8">
    <location>
        <begin position="1216"/>
        <end position="1237"/>
    </location>
</feature>
<feature type="domain" description="EGF-like" evidence="10">
    <location>
        <begin position="57"/>
        <end position="93"/>
    </location>
</feature>
<feature type="disulfide bond" evidence="7">
    <location>
        <begin position="827"/>
        <end position="836"/>
    </location>
</feature>
<feature type="domain" description="EGF-like" evidence="10">
    <location>
        <begin position="686"/>
        <end position="722"/>
    </location>
</feature>
<feature type="region of interest" description="Disordered" evidence="8">
    <location>
        <begin position="1150"/>
        <end position="1180"/>
    </location>
</feature>
<dbReference type="Pfam" id="PF07645">
    <property type="entry name" value="EGF_CA"/>
    <property type="match status" value="1"/>
</dbReference>
<dbReference type="InterPro" id="IPR001007">
    <property type="entry name" value="VWF_dom"/>
</dbReference>
<dbReference type="InterPro" id="IPR013032">
    <property type="entry name" value="EGF-like_CS"/>
</dbReference>
<feature type="domain" description="EGF-like" evidence="10">
    <location>
        <begin position="763"/>
        <end position="799"/>
    </location>
</feature>
<dbReference type="SMART" id="SM00674">
    <property type="entry name" value="CENPB"/>
    <property type="match status" value="1"/>
</dbReference>
<dbReference type="InterPro" id="IPR051022">
    <property type="entry name" value="Notch_Cell-Fate_Det"/>
</dbReference>
<dbReference type="PROSITE" id="PS00010">
    <property type="entry name" value="ASX_HYDROXYL"/>
    <property type="match status" value="11"/>
</dbReference>
<evidence type="ECO:0000256" key="2">
    <source>
        <dbReference type="ARBA" id="ARBA00022536"/>
    </source>
</evidence>
<feature type="region of interest" description="Disordered" evidence="8">
    <location>
        <begin position="1185"/>
        <end position="1204"/>
    </location>
</feature>
<evidence type="ECO:0000256" key="9">
    <source>
        <dbReference type="SAM" id="Phobius"/>
    </source>
</evidence>
<protein>
    <submittedName>
        <fullName evidence="12">Uncharacterized protein</fullName>
    </submittedName>
</protein>
<dbReference type="PANTHER" id="PTHR24049">
    <property type="entry name" value="CRUMBS FAMILY MEMBER"/>
    <property type="match status" value="1"/>
</dbReference>
<evidence type="ECO:0000256" key="4">
    <source>
        <dbReference type="ARBA" id="ARBA00023125"/>
    </source>
</evidence>
<keyword evidence="9" id="KW-1133">Transmembrane helix</keyword>
<feature type="disulfide bond" evidence="7">
    <location>
        <begin position="45"/>
        <end position="54"/>
    </location>
</feature>
<feature type="disulfide bond" evidence="7">
    <location>
        <begin position="789"/>
        <end position="798"/>
    </location>
</feature>
<feature type="domain" description="HTH CENPB-type" evidence="11">
    <location>
        <begin position="261"/>
        <end position="334"/>
    </location>
</feature>
<dbReference type="InterPro" id="IPR009057">
    <property type="entry name" value="Homeodomain-like_sf"/>
</dbReference>
<keyword evidence="9" id="KW-0812">Transmembrane</keyword>
<gene>
    <name evidence="12" type="ORF">ANN_22840</name>
</gene>
<dbReference type="Proteomes" id="UP001148838">
    <property type="component" value="Unassembled WGS sequence"/>
</dbReference>
<dbReference type="InterPro" id="IPR013111">
    <property type="entry name" value="EGF_extracell"/>
</dbReference>
<feature type="domain" description="EGF-like" evidence="10">
    <location>
        <begin position="610"/>
        <end position="646"/>
    </location>
</feature>
<dbReference type="PRINTS" id="PR00010">
    <property type="entry name" value="EGFBLOOD"/>
</dbReference>
<dbReference type="InterPro" id="IPR000152">
    <property type="entry name" value="EGF-type_Asp/Asn_hydroxyl_site"/>
</dbReference>
<feature type="compositionally biased region" description="Low complexity" evidence="8">
    <location>
        <begin position="1151"/>
        <end position="1160"/>
    </location>
</feature>
<feature type="compositionally biased region" description="Acidic residues" evidence="8">
    <location>
        <begin position="528"/>
        <end position="537"/>
    </location>
</feature>
<feature type="disulfide bond" evidence="7">
    <location>
        <begin position="636"/>
        <end position="645"/>
    </location>
</feature>
<evidence type="ECO:0000256" key="8">
    <source>
        <dbReference type="SAM" id="MobiDB-lite"/>
    </source>
</evidence>
<feature type="domain" description="EGF-like" evidence="10">
    <location>
        <begin position="569"/>
        <end position="608"/>
    </location>
</feature>
<dbReference type="PROSITE" id="PS51253">
    <property type="entry name" value="HTH_CENPB"/>
    <property type="match status" value="1"/>
</dbReference>
<dbReference type="PRINTS" id="PR02059">
    <property type="entry name" value="JAGGEDFAMILY"/>
</dbReference>
<dbReference type="SMART" id="SM00181">
    <property type="entry name" value="EGF"/>
    <property type="match status" value="12"/>
</dbReference>
<feature type="disulfide bond" evidence="7">
    <location>
        <begin position="83"/>
        <end position="92"/>
    </location>
</feature>
<dbReference type="InterPro" id="IPR006600">
    <property type="entry name" value="HTH_CenpB_DNA-bd_dom"/>
</dbReference>
<organism evidence="12 13">
    <name type="scientific">Periplaneta americana</name>
    <name type="common">American cockroach</name>
    <name type="synonym">Blatta americana</name>
    <dbReference type="NCBI Taxonomy" id="6978"/>
    <lineage>
        <taxon>Eukaryota</taxon>
        <taxon>Metazoa</taxon>
        <taxon>Ecdysozoa</taxon>
        <taxon>Arthropoda</taxon>
        <taxon>Hexapoda</taxon>
        <taxon>Insecta</taxon>
        <taxon>Pterygota</taxon>
        <taxon>Neoptera</taxon>
        <taxon>Polyneoptera</taxon>
        <taxon>Dictyoptera</taxon>
        <taxon>Blattodea</taxon>
        <taxon>Blattoidea</taxon>
        <taxon>Blattidae</taxon>
        <taxon>Blattinae</taxon>
        <taxon>Periplaneta</taxon>
    </lineage>
</organism>
<dbReference type="SUPFAM" id="SSF57196">
    <property type="entry name" value="EGF/Laminin"/>
    <property type="match status" value="3"/>
</dbReference>
<dbReference type="InterPro" id="IPR018097">
    <property type="entry name" value="EGF_Ca-bd_CS"/>
</dbReference>
<feature type="disulfide bond" evidence="7">
    <location>
        <begin position="196"/>
        <end position="205"/>
    </location>
</feature>
<dbReference type="SUPFAM" id="SSF46689">
    <property type="entry name" value="Homeodomain-like"/>
    <property type="match status" value="1"/>
</dbReference>
<feature type="disulfide bond" evidence="7">
    <location>
        <begin position="120"/>
        <end position="129"/>
    </location>
</feature>
<evidence type="ECO:0000256" key="1">
    <source>
        <dbReference type="ARBA" id="ARBA00004123"/>
    </source>
</evidence>
<feature type="domain" description="EGF-like" evidence="10">
    <location>
        <begin position="801"/>
        <end position="837"/>
    </location>
</feature>
<evidence type="ECO:0000256" key="5">
    <source>
        <dbReference type="ARBA" id="ARBA00023157"/>
    </source>
</evidence>
<dbReference type="PROSITE" id="PS01186">
    <property type="entry name" value="EGF_2"/>
    <property type="match status" value="9"/>
</dbReference>
<dbReference type="PROSITE" id="PS00022">
    <property type="entry name" value="EGF_1"/>
    <property type="match status" value="12"/>
</dbReference>
<dbReference type="InterPro" id="IPR001881">
    <property type="entry name" value="EGF-like_Ca-bd_dom"/>
</dbReference>
<dbReference type="Pfam" id="PF12661">
    <property type="entry name" value="hEGF"/>
    <property type="match status" value="2"/>
</dbReference>
<keyword evidence="4" id="KW-0238">DNA-binding</keyword>
<dbReference type="CDD" id="cd00054">
    <property type="entry name" value="EGF_CA"/>
    <property type="match status" value="12"/>
</dbReference>
<keyword evidence="3" id="KW-0677">Repeat</keyword>
<proteinExistence type="predicted"/>
<feature type="disulfide bond" evidence="7">
    <location>
        <begin position="712"/>
        <end position="721"/>
    </location>
</feature>
<feature type="transmembrane region" description="Helical" evidence="9">
    <location>
        <begin position="1075"/>
        <end position="1098"/>
    </location>
</feature>
<feature type="region of interest" description="Disordered" evidence="8">
    <location>
        <begin position="436"/>
        <end position="462"/>
    </location>
</feature>
<dbReference type="Gene3D" id="1.10.10.60">
    <property type="entry name" value="Homeodomain-like"/>
    <property type="match status" value="1"/>
</dbReference>
<dbReference type="SMART" id="SM00179">
    <property type="entry name" value="EGF_CA"/>
    <property type="match status" value="12"/>
</dbReference>
<dbReference type="InterPro" id="IPR009030">
    <property type="entry name" value="Growth_fac_rcpt_cys_sf"/>
</dbReference>
<evidence type="ECO:0000256" key="6">
    <source>
        <dbReference type="ARBA" id="ARBA00023180"/>
    </source>
</evidence>
<evidence type="ECO:0000313" key="13">
    <source>
        <dbReference type="Proteomes" id="UP001148838"/>
    </source>
</evidence>
<comment type="caution">
    <text evidence="7">Lacks conserved residue(s) required for the propagation of feature annotation.</text>
</comment>
<dbReference type="PROSITE" id="PS01187">
    <property type="entry name" value="EGF_CA"/>
    <property type="match status" value="6"/>
</dbReference>
<dbReference type="Pfam" id="PF03221">
    <property type="entry name" value="HTH_Tnp_Tc5"/>
    <property type="match status" value="1"/>
</dbReference>
<keyword evidence="13" id="KW-1185">Reference proteome</keyword>
<feature type="region of interest" description="Disordered" evidence="8">
    <location>
        <begin position="1113"/>
        <end position="1137"/>
    </location>
</feature>
<evidence type="ECO:0000256" key="3">
    <source>
        <dbReference type="ARBA" id="ARBA00022737"/>
    </source>
</evidence>
<keyword evidence="9" id="KW-0472">Membrane</keyword>
<dbReference type="SUPFAM" id="SSF57184">
    <property type="entry name" value="Growth factor receptor domain"/>
    <property type="match status" value="2"/>
</dbReference>
<dbReference type="PROSITE" id="PS50026">
    <property type="entry name" value="EGF_3"/>
    <property type="match status" value="12"/>
</dbReference>
<feature type="domain" description="EGF-like" evidence="10">
    <location>
        <begin position="648"/>
        <end position="684"/>
    </location>
</feature>
<keyword evidence="6" id="KW-0325">Glycoprotein</keyword>
<reference evidence="12 13" key="1">
    <citation type="journal article" date="2022" name="Allergy">
        <title>Genome assembly and annotation of Periplaneta americana reveal a comprehensive cockroach allergen profile.</title>
        <authorList>
            <person name="Wang L."/>
            <person name="Xiong Q."/>
            <person name="Saelim N."/>
            <person name="Wang L."/>
            <person name="Nong W."/>
            <person name="Wan A.T."/>
            <person name="Shi M."/>
            <person name="Liu X."/>
            <person name="Cao Q."/>
            <person name="Hui J.H.L."/>
            <person name="Sookrung N."/>
            <person name="Leung T.F."/>
            <person name="Tungtrongchitr A."/>
            <person name="Tsui S.K.W."/>
        </authorList>
    </citation>
    <scope>NUCLEOTIDE SEQUENCE [LARGE SCALE GENOMIC DNA]</scope>
    <source>
        <strain evidence="12">PWHHKU_190912</strain>
    </source>
</reference>
<name>A0ABQ8SJV9_PERAM</name>
<keyword evidence="2 7" id="KW-0245">EGF-like domain</keyword>
<evidence type="ECO:0000259" key="10">
    <source>
        <dbReference type="PROSITE" id="PS50026"/>
    </source>
</evidence>
<feature type="region of interest" description="Disordered" evidence="8">
    <location>
        <begin position="528"/>
        <end position="550"/>
    </location>
</feature>
<feature type="disulfide bond" evidence="7">
    <location>
        <begin position="158"/>
        <end position="167"/>
    </location>
</feature>
<evidence type="ECO:0000256" key="7">
    <source>
        <dbReference type="PROSITE-ProRule" id="PRU00076"/>
    </source>
</evidence>
<dbReference type="EMBL" id="JAJSOF020000025">
    <property type="protein sequence ID" value="KAJ4434288.1"/>
    <property type="molecule type" value="Genomic_DNA"/>
</dbReference>
<feature type="compositionally biased region" description="Basic and acidic residues" evidence="8">
    <location>
        <begin position="445"/>
        <end position="455"/>
    </location>
</feature>
<feature type="domain" description="EGF-like" evidence="10">
    <location>
        <begin position="170"/>
        <end position="206"/>
    </location>
</feature>
<dbReference type="SMART" id="SM00215">
    <property type="entry name" value="VWC_out"/>
    <property type="match status" value="1"/>
</dbReference>
<accession>A0ABQ8SJV9</accession>
<comment type="subcellular location">
    <subcellularLocation>
        <location evidence="1">Nucleus</location>
    </subcellularLocation>
</comment>
<evidence type="ECO:0000259" key="11">
    <source>
        <dbReference type="PROSITE" id="PS51253"/>
    </source>
</evidence>
<sequence length="1303" mass="141139">MAGLCEGGNEPAGSLKAIYVDECASAPCQNGGTCVDLVDSFRCICPAGWEGNACQFDADECQGSPCINAYSCQNLVGDYRCKCQKGWAGKNCDHNINDCVGQCQHGATCIDLVNDYHCACQPGYTGRDCHTDINDCESNPCRNGGECSDQVNGYRCICPVGFTGDQCEVDHDHCSPNPCENDAPCFNTQADYYCHCPEDWEGKNCSTPRLQCSNPPCEVIRHARSTSNTEAGKKFSVDESNVRRWIASEDKLKNANTTRKSFRGPKAGKYPELERRVLSFVQDKRKEGLPISRQVIQVKSLEIAKTLNIPQTEFHGSIGWCRRFMRRSGLVLRRSTSLAQKLPEDFTEKLINFQRHVIELRQRHSYPLHQIGNADETPVFWDMPSNMTVDNKGAKNISLRTTGNEKRITVMLAVTADGGKLPPYVILKRKTMPKENLPKGISDSLPRETMDDNRTNDGLTSYGLESQTRRGHAFTPSGKIKKPSVSLMCEWILSSWHTISPDSIIKGFKKCCVSNALDGSKDDVLWAESDEQSDSDETNTGTGSSEVSSDIGEDVVDSCTVPAPSNASNNDAVLVSSGICGEHGSCVSQPGGGFRCSCDPGYTGKYCHENINDCKQNPCQNGGTCVDKVNSYQCICKEGWEGEICSNNKDECAPNPCRNNGSCTDSVADFICSCRDGWKGKTCNLKDSHCDRSTCRNGGTCQDLGDTYVCRCPPEWEGTTCHIAKTHACKSNPCQNGATCVNTGDFYSCICKEGFEGQHCQHDINDCNPPPCFNGGKCVDGINWFLCECAPGFTGPDCRININECASNPCGFGSTCVDGIGKYTCVCPPGRKGIRCEEVEEMAYLRGVCLWKGQYYANNATWQHECNTCSCVASTVSCTQVWCGLGNCLGHPNLTVGSVVCQSNQVCVPSPREACLTPACEPWGECRDLESGKRVGPPSLPAPPTCWPNQAVLSNSCARLTLLLDRVQLPRGVTTEGLCVELRRLVASHQAAISASHRLVLLCDLKQGYNDTLEVTMSSLSPSSGPEENRAVTEGIRVLGEFISRKQTNLSALTSIVEVKVETALVSEEKQGNGYLIALICIVLIILFAVGVGGLYYWHQMLRRRHGAGTLAGSSSLGGPCHRHHDDEKSNNLQNEENLRRYANPLKDEAGSAMAGSASSKVGPGTGPGAEGSGTSDLPRVSVVRPLSSTAGPGEPPGVGGGTEMMELMDETVTPGLRKSIPGQSSDSHPGLHSSHRSSQILLFKAQNPDVRKNTATTFDDAGAHKDFAKRIINLKVLPPVQRTLQPPQGERNGGGDVLTVIV</sequence>
<feature type="domain" description="EGF-like" evidence="10">
    <location>
        <begin position="132"/>
        <end position="168"/>
    </location>
</feature>
<dbReference type="InterPro" id="IPR026219">
    <property type="entry name" value="Jagged/Serrate"/>
</dbReference>
<feature type="disulfide bond" evidence="7">
    <location>
        <begin position="674"/>
        <end position="683"/>
    </location>
</feature>